<proteinExistence type="predicted"/>
<dbReference type="EMBL" id="LGRX02000657">
    <property type="protein sequence ID" value="KAK3287892.1"/>
    <property type="molecule type" value="Genomic_DNA"/>
</dbReference>
<evidence type="ECO:0000313" key="2">
    <source>
        <dbReference type="EMBL" id="KAK3287892.1"/>
    </source>
</evidence>
<evidence type="ECO:0000256" key="1">
    <source>
        <dbReference type="SAM" id="MobiDB-lite"/>
    </source>
</evidence>
<evidence type="ECO:0000313" key="3">
    <source>
        <dbReference type="Proteomes" id="UP001190700"/>
    </source>
</evidence>
<protein>
    <submittedName>
        <fullName evidence="2">Uncharacterized protein</fullName>
    </submittedName>
</protein>
<dbReference type="AlphaFoldDB" id="A0AAE0H103"/>
<sequence length="313" mass="36605">MARQRRGLARNENAEGTPCPCDQCRLRFCYSKRQIKRHLILHPPVARLSNDRDHEENDSLDGAESVNDDGETDPPSETDEEEEHEDDTYLHDHAERMLRKIRENFFSPIEYASSDSEEESDAREQRENDRTRDPEFIMEGENVHDKSTTLANRFILDLLEAHSNHNSTQAYFDTILEILRRRVCGLEVDDESISTDDEVALPHTYQACVRFFKDFLMKYNEMDVCQKCNFLFKDLLPEEAPTCPKCNHGRFKEPSMVDGKWEPGRAKCVFRWWPWTRILEALFMDPVQAQMARSWEKVDLDEPIVRSTGILGE</sequence>
<reference evidence="2 3" key="1">
    <citation type="journal article" date="2015" name="Genome Biol. Evol.">
        <title>Comparative Genomics of a Bacterivorous Green Alga Reveals Evolutionary Causalities and Consequences of Phago-Mixotrophic Mode of Nutrition.</title>
        <authorList>
            <person name="Burns J.A."/>
            <person name="Paasch A."/>
            <person name="Narechania A."/>
            <person name="Kim E."/>
        </authorList>
    </citation>
    <scope>NUCLEOTIDE SEQUENCE [LARGE SCALE GENOMIC DNA]</scope>
    <source>
        <strain evidence="2 3">PLY_AMNH</strain>
    </source>
</reference>
<feature type="region of interest" description="Disordered" evidence="1">
    <location>
        <begin position="47"/>
        <end position="88"/>
    </location>
</feature>
<keyword evidence="3" id="KW-1185">Reference proteome</keyword>
<comment type="caution">
    <text evidence="2">The sequence shown here is derived from an EMBL/GenBank/DDBJ whole genome shotgun (WGS) entry which is preliminary data.</text>
</comment>
<name>A0AAE0H103_9CHLO</name>
<dbReference type="Proteomes" id="UP001190700">
    <property type="component" value="Unassembled WGS sequence"/>
</dbReference>
<accession>A0AAE0H103</accession>
<gene>
    <name evidence="2" type="ORF">CYMTET_4625</name>
</gene>
<feature type="region of interest" description="Disordered" evidence="1">
    <location>
        <begin position="110"/>
        <end position="134"/>
    </location>
</feature>
<feature type="compositionally biased region" description="Basic and acidic residues" evidence="1">
    <location>
        <begin position="122"/>
        <end position="134"/>
    </location>
</feature>
<feature type="compositionally biased region" description="Acidic residues" evidence="1">
    <location>
        <begin position="58"/>
        <end position="86"/>
    </location>
</feature>
<organism evidence="2 3">
    <name type="scientific">Cymbomonas tetramitiformis</name>
    <dbReference type="NCBI Taxonomy" id="36881"/>
    <lineage>
        <taxon>Eukaryota</taxon>
        <taxon>Viridiplantae</taxon>
        <taxon>Chlorophyta</taxon>
        <taxon>Pyramimonadophyceae</taxon>
        <taxon>Pyramimonadales</taxon>
        <taxon>Pyramimonadaceae</taxon>
        <taxon>Cymbomonas</taxon>
    </lineage>
</organism>